<name>A0A9W7FNL3_9STRA</name>
<evidence type="ECO:0000313" key="3">
    <source>
        <dbReference type="EMBL" id="GMI15344.1"/>
    </source>
</evidence>
<reference evidence="4" key="1">
    <citation type="journal article" date="2023" name="Commun. Biol.">
        <title>Genome analysis of Parmales, the sister group of diatoms, reveals the evolutionary specialization of diatoms from phago-mixotrophs to photoautotrophs.</title>
        <authorList>
            <person name="Ban H."/>
            <person name="Sato S."/>
            <person name="Yoshikawa S."/>
            <person name="Yamada K."/>
            <person name="Nakamura Y."/>
            <person name="Ichinomiya M."/>
            <person name="Sato N."/>
            <person name="Blanc-Mathieu R."/>
            <person name="Endo H."/>
            <person name="Kuwata A."/>
            <person name="Ogata H."/>
        </authorList>
    </citation>
    <scope>NUCLEOTIDE SEQUENCE [LARGE SCALE GENOMIC DNA]</scope>
    <source>
        <strain evidence="4">NIES 3699</strain>
    </source>
</reference>
<sequence length="410" mass="44955">MGNSDLRKSRVAAVKAVTHHHSDITQFQSRISKQRLSSHPPHPTMLFPNKTSVTSILLLSIYILIIPIHVSTFSIKHNVVRPTLETIDKKLLEGLETHTVPSLLDSHPITVYSLSSNSPPSDSQSPLLLLHGRTWSSLSVYHLNPNTPTDLITSFPSTCAPYMMDFRGFGLTPSDSSDTVSPSKCVEDCKTVLKWIAERHGANPNTAEAANYRDQRLPSLIGWSQGALIAQMVSQSNCEYLNKLVLFGSIYNRTLTYPTSSTPLHPLNTLNTKSSSLEDFTIEGSVLPSTASAFSVAALTVDPIKSRWTNLHEFNTLPPSPLSTYRITDTTPVLLITGSHDPYSSPQTQIELFQDLGDRGGGDKSLVVIAGSDHASHLLEGSRERWKKAVNGFLEFGESCSLNSGDTYTI</sequence>
<evidence type="ECO:0000313" key="4">
    <source>
        <dbReference type="Proteomes" id="UP001165160"/>
    </source>
</evidence>
<dbReference type="Pfam" id="PF12697">
    <property type="entry name" value="Abhydrolase_6"/>
    <property type="match status" value="1"/>
</dbReference>
<dbReference type="SUPFAM" id="SSF53474">
    <property type="entry name" value="alpha/beta-Hydrolases"/>
    <property type="match status" value="1"/>
</dbReference>
<dbReference type="EMBL" id="BRXX01000517">
    <property type="protein sequence ID" value="GMI15344.1"/>
    <property type="molecule type" value="Genomic_DNA"/>
</dbReference>
<dbReference type="GO" id="GO:0016020">
    <property type="term" value="C:membrane"/>
    <property type="evidence" value="ECO:0007669"/>
    <property type="project" value="TreeGrafter"/>
</dbReference>
<keyword evidence="1" id="KW-1133">Transmembrane helix</keyword>
<dbReference type="InterPro" id="IPR050266">
    <property type="entry name" value="AB_hydrolase_sf"/>
</dbReference>
<dbReference type="InterPro" id="IPR000073">
    <property type="entry name" value="AB_hydrolase_1"/>
</dbReference>
<dbReference type="Gene3D" id="3.40.50.1820">
    <property type="entry name" value="alpha/beta hydrolase"/>
    <property type="match status" value="1"/>
</dbReference>
<organism evidence="3 4">
    <name type="scientific">Triparma verrucosa</name>
    <dbReference type="NCBI Taxonomy" id="1606542"/>
    <lineage>
        <taxon>Eukaryota</taxon>
        <taxon>Sar</taxon>
        <taxon>Stramenopiles</taxon>
        <taxon>Ochrophyta</taxon>
        <taxon>Bolidophyceae</taxon>
        <taxon>Parmales</taxon>
        <taxon>Triparmaceae</taxon>
        <taxon>Triparma</taxon>
    </lineage>
</organism>
<dbReference type="AlphaFoldDB" id="A0A9W7FNL3"/>
<keyword evidence="4" id="KW-1185">Reference proteome</keyword>
<feature type="domain" description="AB hydrolase-1" evidence="2">
    <location>
        <begin position="127"/>
        <end position="378"/>
    </location>
</feature>
<keyword evidence="1" id="KW-0812">Transmembrane</keyword>
<dbReference type="PANTHER" id="PTHR43798">
    <property type="entry name" value="MONOACYLGLYCEROL LIPASE"/>
    <property type="match status" value="1"/>
</dbReference>
<accession>A0A9W7FNL3</accession>
<evidence type="ECO:0000259" key="2">
    <source>
        <dbReference type="Pfam" id="PF12697"/>
    </source>
</evidence>
<comment type="caution">
    <text evidence="3">The sequence shown here is derived from an EMBL/GenBank/DDBJ whole genome shotgun (WGS) entry which is preliminary data.</text>
</comment>
<protein>
    <recommendedName>
        <fullName evidence="2">AB hydrolase-1 domain-containing protein</fullName>
    </recommendedName>
</protein>
<evidence type="ECO:0000256" key="1">
    <source>
        <dbReference type="SAM" id="Phobius"/>
    </source>
</evidence>
<dbReference type="InterPro" id="IPR029058">
    <property type="entry name" value="AB_hydrolase_fold"/>
</dbReference>
<dbReference type="PANTHER" id="PTHR43798:SF33">
    <property type="entry name" value="HYDROLASE, PUTATIVE (AFU_ORTHOLOGUE AFUA_2G14860)-RELATED"/>
    <property type="match status" value="1"/>
</dbReference>
<keyword evidence="1" id="KW-0472">Membrane</keyword>
<dbReference type="Proteomes" id="UP001165160">
    <property type="component" value="Unassembled WGS sequence"/>
</dbReference>
<proteinExistence type="predicted"/>
<gene>
    <name evidence="3" type="ORF">TrVE_jg10035</name>
</gene>
<feature type="transmembrane region" description="Helical" evidence="1">
    <location>
        <begin position="55"/>
        <end position="75"/>
    </location>
</feature>